<feature type="signal peptide" evidence="1">
    <location>
        <begin position="1"/>
        <end position="21"/>
    </location>
</feature>
<dbReference type="STRING" id="1850246.LPB138_12855"/>
<dbReference type="OrthoDB" id="1163357at2"/>
<keyword evidence="1" id="KW-0732">Signal</keyword>
<evidence type="ECO:0000313" key="3">
    <source>
        <dbReference type="Proteomes" id="UP000176050"/>
    </source>
</evidence>
<reference evidence="2 3" key="1">
    <citation type="submission" date="2016-10" db="EMBL/GenBank/DDBJ databases">
        <title>Lutibacter sp. LPB0138, isolated from marine gastropod.</title>
        <authorList>
            <person name="Kim E."/>
            <person name="Yi H."/>
        </authorList>
    </citation>
    <scope>NUCLEOTIDE SEQUENCE [LARGE SCALE GENOMIC DNA]</scope>
    <source>
        <strain evidence="2 3">LPB0138</strain>
    </source>
</reference>
<proteinExistence type="predicted"/>
<dbReference type="Proteomes" id="UP000176050">
    <property type="component" value="Chromosome"/>
</dbReference>
<dbReference type="EMBL" id="CP017478">
    <property type="protein sequence ID" value="AOW21512.1"/>
    <property type="molecule type" value="Genomic_DNA"/>
</dbReference>
<name>A0A1D8PAA7_9FLAO</name>
<accession>A0A1D8PAA7</accession>
<gene>
    <name evidence="2" type="ORF">LPB138_12855</name>
</gene>
<feature type="chain" id="PRO_5009111038" evidence="1">
    <location>
        <begin position="22"/>
        <end position="166"/>
    </location>
</feature>
<sequence>MKTIKIITSLALLLIATNLYANNNKEVEMENTDIHNDMLKSTIVKKYKMNNNDENMTYKIKVYESRDYHVVLDKNDKYKTNQDIVFVPADVTKRIYLDNDKDKNYDSYFVLTYKKSLKDSFKTIMTENGIAILIDGKHIEYLNEEGTYFINNNDNDFFTVTEHKIL</sequence>
<dbReference type="KEGG" id="lul:LPB138_12855"/>
<dbReference type="AlphaFoldDB" id="A0A1D8PAA7"/>
<keyword evidence="3" id="KW-1185">Reference proteome</keyword>
<protein>
    <submittedName>
        <fullName evidence="2">Uncharacterized protein</fullName>
    </submittedName>
</protein>
<evidence type="ECO:0000256" key="1">
    <source>
        <dbReference type="SAM" id="SignalP"/>
    </source>
</evidence>
<dbReference type="RefSeq" id="WP_070237672.1">
    <property type="nucleotide sequence ID" value="NZ_CP017478.1"/>
</dbReference>
<evidence type="ECO:0000313" key="2">
    <source>
        <dbReference type="EMBL" id="AOW21512.1"/>
    </source>
</evidence>
<organism evidence="2 3">
    <name type="scientific">Urechidicola croceus</name>
    <dbReference type="NCBI Taxonomy" id="1850246"/>
    <lineage>
        <taxon>Bacteria</taxon>
        <taxon>Pseudomonadati</taxon>
        <taxon>Bacteroidota</taxon>
        <taxon>Flavobacteriia</taxon>
        <taxon>Flavobacteriales</taxon>
        <taxon>Flavobacteriaceae</taxon>
        <taxon>Urechidicola</taxon>
    </lineage>
</organism>